<evidence type="ECO:0000313" key="10">
    <source>
        <dbReference type="EMBL" id="KXP14619.1"/>
    </source>
</evidence>
<dbReference type="RefSeq" id="WP_068569231.1">
    <property type="nucleotide sequence ID" value="NZ_LSRE01000049.1"/>
</dbReference>
<evidence type="ECO:0000256" key="8">
    <source>
        <dbReference type="SAM" id="Phobius"/>
    </source>
</evidence>
<dbReference type="AlphaFoldDB" id="A0A138AW36"/>
<dbReference type="EMBL" id="LSRF01000001">
    <property type="protein sequence ID" value="KXP14619.1"/>
    <property type="molecule type" value="Genomic_DNA"/>
</dbReference>
<feature type="transmembrane region" description="Helical" evidence="8">
    <location>
        <begin position="45"/>
        <end position="64"/>
    </location>
</feature>
<feature type="transmembrane region" description="Helical" evidence="8">
    <location>
        <begin position="133"/>
        <end position="154"/>
    </location>
</feature>
<comment type="caution">
    <text evidence="10">The sequence shown here is derived from an EMBL/GenBank/DDBJ whole genome shotgun (WGS) entry which is preliminary data.</text>
</comment>
<feature type="binding site" evidence="7">
    <location>
        <position position="65"/>
    </location>
    <ligand>
        <name>Zn(2+)</name>
        <dbReference type="ChEBI" id="CHEBI:29105"/>
    </ligand>
</feature>
<evidence type="ECO:0000313" key="11">
    <source>
        <dbReference type="Proteomes" id="UP000070258"/>
    </source>
</evidence>
<dbReference type="GO" id="GO:0046872">
    <property type="term" value="F:metal ion binding"/>
    <property type="evidence" value="ECO:0007669"/>
    <property type="project" value="UniProtKB-KW"/>
</dbReference>
<evidence type="ECO:0000256" key="6">
    <source>
        <dbReference type="ARBA" id="ARBA00023136"/>
    </source>
</evidence>
<evidence type="ECO:0000313" key="9">
    <source>
        <dbReference type="EMBL" id="KXO89564.1"/>
    </source>
</evidence>
<keyword evidence="7" id="KW-0479">Metal-binding</keyword>
<dbReference type="Pfam" id="PF03006">
    <property type="entry name" value="HlyIII"/>
    <property type="match status" value="1"/>
</dbReference>
<evidence type="ECO:0000313" key="12">
    <source>
        <dbReference type="Proteomes" id="UP000070409"/>
    </source>
</evidence>
<gene>
    <name evidence="10" type="ORF">AXK60_01615</name>
    <name evidence="9" type="ORF">AXK61_09030</name>
</gene>
<feature type="transmembrane region" description="Helical" evidence="8">
    <location>
        <begin position="196"/>
        <end position="217"/>
    </location>
</feature>
<feature type="transmembrane region" description="Helical" evidence="8">
    <location>
        <begin position="108"/>
        <end position="127"/>
    </location>
</feature>
<accession>A0A138AW36</accession>
<name>A0A138AW36_9ACTN</name>
<keyword evidence="4 8" id="KW-0812">Transmembrane</keyword>
<dbReference type="EMBL" id="LSRE01000049">
    <property type="protein sequence ID" value="KXO89564.1"/>
    <property type="molecule type" value="Genomic_DNA"/>
</dbReference>
<evidence type="ECO:0000256" key="4">
    <source>
        <dbReference type="ARBA" id="ARBA00022692"/>
    </source>
</evidence>
<dbReference type="NCBIfam" id="TIGR01065">
    <property type="entry name" value="hlyIII"/>
    <property type="match status" value="1"/>
</dbReference>
<dbReference type="PANTHER" id="PTHR20855:SF3">
    <property type="entry name" value="LD03007P"/>
    <property type="match status" value="1"/>
</dbReference>
<evidence type="ECO:0000256" key="3">
    <source>
        <dbReference type="ARBA" id="ARBA00022475"/>
    </source>
</evidence>
<feature type="binding site" evidence="7">
    <location>
        <position position="194"/>
    </location>
    <ligand>
        <name>Zn(2+)</name>
        <dbReference type="ChEBI" id="CHEBI:29105"/>
    </ligand>
</feature>
<comment type="similarity">
    <text evidence="2">Belongs to the UPF0073 (Hly-III) family.</text>
</comment>
<keyword evidence="7" id="KW-0862">Zinc</keyword>
<keyword evidence="5 8" id="KW-1133">Transmembrane helix</keyword>
<dbReference type="Proteomes" id="UP000070258">
    <property type="component" value="Unassembled WGS sequence"/>
</dbReference>
<feature type="transmembrane region" description="Helical" evidence="8">
    <location>
        <begin position="161"/>
        <end position="181"/>
    </location>
</feature>
<dbReference type="InterPro" id="IPR004254">
    <property type="entry name" value="AdipoR/HlyIII-related"/>
</dbReference>
<feature type="binding site" evidence="7">
    <location>
        <position position="198"/>
    </location>
    <ligand>
        <name>Zn(2+)</name>
        <dbReference type="ChEBI" id="CHEBI:29105"/>
    </ligand>
</feature>
<dbReference type="STRING" id="239498.AXK60_01615"/>
<feature type="transmembrane region" description="Helical" evidence="8">
    <location>
        <begin position="84"/>
        <end position="101"/>
    </location>
</feature>
<evidence type="ECO:0000256" key="7">
    <source>
        <dbReference type="PIRSR" id="PIRSR604254-1"/>
    </source>
</evidence>
<comment type="subcellular location">
    <subcellularLocation>
        <location evidence="1">Cell membrane</location>
        <topology evidence="1">Multi-pass membrane protein</topology>
    </subcellularLocation>
</comment>
<reference evidence="11" key="1">
    <citation type="submission" date="2016-02" db="EMBL/GenBank/DDBJ databases">
        <authorList>
            <person name="Wen L."/>
            <person name="He K."/>
            <person name="Yang H."/>
        </authorList>
    </citation>
    <scope>NUCLEOTIDE SEQUENCE [LARGE SCALE GENOMIC DNA]</scope>
    <source>
        <strain evidence="11">JCM 15929</strain>
    </source>
</reference>
<dbReference type="GO" id="GO:0140911">
    <property type="term" value="F:pore-forming activity"/>
    <property type="evidence" value="ECO:0007669"/>
    <property type="project" value="InterPro"/>
</dbReference>
<evidence type="ECO:0000256" key="1">
    <source>
        <dbReference type="ARBA" id="ARBA00004651"/>
    </source>
</evidence>
<evidence type="ECO:0000256" key="5">
    <source>
        <dbReference type="ARBA" id="ARBA00022989"/>
    </source>
</evidence>
<keyword evidence="12" id="KW-1185">Reference proteome</keyword>
<sequence>MTIAGVPEVKPRLRGVIHQFGAFGAVLFGIPLVVAGFLHSAAAGFALLVYAVTVFGVFGVSAAYHRGTWTDAQRIWMKRADHCMIFVFIAGSYTPIAVLALPSSVARWVLAVVWGGAVAGVALKLLWPHAPRWVGVPLYIALGWVVIAVAGDLVRGAGWTAAILLVIGGVLYSGGAVLYATRWPNPWPGVFGHHEFFHAATVVAALCHYAAMWITLLR</sequence>
<reference evidence="9 12" key="3">
    <citation type="submission" date="2016-02" db="EMBL/GenBank/DDBJ databases">
        <authorList>
            <person name="Teng J.L."/>
            <person name="Tang Y."/>
            <person name="Huang Y."/>
            <person name="Guo F."/>
            <person name="Wei W."/>
            <person name="Chen J.H."/>
            <person name="Wong S.Y."/>
            <person name="Lau S.K."/>
            <person name="Woo P.C."/>
        </authorList>
    </citation>
    <scope>NUCLEOTIDE SEQUENCE [LARGE SCALE GENOMIC DNA]</scope>
    <source>
        <strain evidence="9 12">JCM 13375</strain>
    </source>
</reference>
<dbReference type="InterPro" id="IPR005744">
    <property type="entry name" value="Hy-lIII"/>
</dbReference>
<dbReference type="OrthoDB" id="9813689at2"/>
<proteinExistence type="inferred from homology"/>
<dbReference type="PANTHER" id="PTHR20855">
    <property type="entry name" value="ADIPOR/PROGESTIN RECEPTOR-RELATED"/>
    <property type="match status" value="1"/>
</dbReference>
<reference evidence="10" key="2">
    <citation type="submission" date="2016-02" db="EMBL/GenBank/DDBJ databases">
        <authorList>
            <person name="Teng J.L."/>
            <person name="Yang Y."/>
            <person name="Huang Y."/>
            <person name="Guo F."/>
            <person name="Wei W."/>
            <person name="Chen J.H."/>
            <person name="Wong S.Y."/>
            <person name="Lau S.K."/>
            <person name="Woo P.C."/>
        </authorList>
    </citation>
    <scope>NUCLEOTIDE SEQUENCE</scope>
    <source>
        <strain evidence="10">JCM 15929</strain>
    </source>
</reference>
<protein>
    <submittedName>
        <fullName evidence="10">Hemolysin III</fullName>
    </submittedName>
</protein>
<evidence type="ECO:0000256" key="2">
    <source>
        <dbReference type="ARBA" id="ARBA00008488"/>
    </source>
</evidence>
<keyword evidence="3" id="KW-1003">Cell membrane</keyword>
<feature type="transmembrane region" description="Helical" evidence="8">
    <location>
        <begin position="20"/>
        <end position="38"/>
    </location>
</feature>
<keyword evidence="6 8" id="KW-0472">Membrane</keyword>
<organism evidence="10 11">
    <name type="scientific">Tsukamurella pseudospumae</name>
    <dbReference type="NCBI Taxonomy" id="239498"/>
    <lineage>
        <taxon>Bacteria</taxon>
        <taxon>Bacillati</taxon>
        <taxon>Actinomycetota</taxon>
        <taxon>Actinomycetes</taxon>
        <taxon>Mycobacteriales</taxon>
        <taxon>Tsukamurellaceae</taxon>
        <taxon>Tsukamurella</taxon>
    </lineage>
</organism>
<dbReference type="GO" id="GO:0005886">
    <property type="term" value="C:plasma membrane"/>
    <property type="evidence" value="ECO:0007669"/>
    <property type="project" value="UniProtKB-SubCell"/>
</dbReference>
<dbReference type="Proteomes" id="UP000070409">
    <property type="component" value="Unassembled WGS sequence"/>
</dbReference>